<name>A0ABV8AG68_9FLAO</name>
<dbReference type="InterPro" id="IPR008640">
    <property type="entry name" value="Adhesin_Head_dom"/>
</dbReference>
<evidence type="ECO:0000313" key="2">
    <source>
        <dbReference type="EMBL" id="MFC3876888.1"/>
    </source>
</evidence>
<keyword evidence="3" id="KW-1185">Reference proteome</keyword>
<dbReference type="SUPFAM" id="SSF101967">
    <property type="entry name" value="Adhesin YadA, collagen-binding domain"/>
    <property type="match status" value="2"/>
</dbReference>
<gene>
    <name evidence="2" type="ORF">ACFOSX_06550</name>
</gene>
<dbReference type="RefSeq" id="WP_386098217.1">
    <property type="nucleotide sequence ID" value="NZ_JBHSAT010000004.1"/>
</dbReference>
<dbReference type="Pfam" id="PF05658">
    <property type="entry name" value="YadA_head"/>
    <property type="match status" value="3"/>
</dbReference>
<dbReference type="InterPro" id="IPR011049">
    <property type="entry name" value="Serralysin-like_metalloprot_C"/>
</dbReference>
<sequence length="498" mass="51740">MKTLYNYLQKITLVFALSSFSFLIGQNCINYKSQIKNSLGNAVANQNINLRLNILIDNNASGVLVYRETHAITTDANGIAIVCIGEGTPDLGAFSPIEWDRYPHLLKVEVDLGSGFVDLGNTPFNAVPIALNVNGLEKVYGDNTTGWRLKGKDPDNYVWTGDNAVDLSTSFTNAQPFGASGQFAFVAGLQNLASGDNSFAMGNLTIASGNNSFSMGTSTEASGISSVAIGSGTTASGISSVAMGSNTTASGISAMAIGGGSQATGNSAVAFGASTVASGSGSTATGVGTLASGNSSFATGSSTKAEAFGNTAVGRFNNGGGTSNQWILSDPLFEIGNGTSNNDRSNALTVYKNGTLNINDSYNLPNTDGSENQVLTAKGNGTVIWQSVNSVVTPLDINNYDANYNAFGAPYQKPRYFIENNRVHLEGLVRRNAGAVSAGDVLFTLPVGYRPNLIVIALATQTGSSTVRVDINPDGSVVAFDNTALNYLSLNGITFRID</sequence>
<feature type="domain" description="Trimeric autotransporter adhesin YadA-like head" evidence="1">
    <location>
        <begin position="221"/>
        <end position="247"/>
    </location>
</feature>
<feature type="domain" description="Trimeric autotransporter adhesin YadA-like head" evidence="1">
    <location>
        <begin position="249"/>
        <end position="274"/>
    </location>
</feature>
<dbReference type="EMBL" id="JBHSAT010000004">
    <property type="protein sequence ID" value="MFC3876888.1"/>
    <property type="molecule type" value="Genomic_DNA"/>
</dbReference>
<evidence type="ECO:0000259" key="1">
    <source>
        <dbReference type="Pfam" id="PF05658"/>
    </source>
</evidence>
<dbReference type="CDD" id="cd12820">
    <property type="entry name" value="LbR_YadA-like"/>
    <property type="match status" value="1"/>
</dbReference>
<comment type="caution">
    <text evidence="2">The sequence shown here is derived from an EMBL/GenBank/DDBJ whole genome shotgun (WGS) entry which is preliminary data.</text>
</comment>
<feature type="domain" description="Trimeric autotransporter adhesin YadA-like head" evidence="1">
    <location>
        <begin position="193"/>
        <end position="218"/>
    </location>
</feature>
<organism evidence="2 3">
    <name type="scientific">Winogradskyella maritima</name>
    <dbReference type="NCBI Taxonomy" id="1517766"/>
    <lineage>
        <taxon>Bacteria</taxon>
        <taxon>Pseudomonadati</taxon>
        <taxon>Bacteroidota</taxon>
        <taxon>Flavobacteriia</taxon>
        <taxon>Flavobacteriales</taxon>
        <taxon>Flavobacteriaceae</taxon>
        <taxon>Winogradskyella</taxon>
    </lineage>
</organism>
<reference evidence="3" key="1">
    <citation type="journal article" date="2019" name="Int. J. Syst. Evol. Microbiol.">
        <title>The Global Catalogue of Microorganisms (GCM) 10K type strain sequencing project: providing services to taxonomists for standard genome sequencing and annotation.</title>
        <authorList>
            <consortium name="The Broad Institute Genomics Platform"/>
            <consortium name="The Broad Institute Genome Sequencing Center for Infectious Disease"/>
            <person name="Wu L."/>
            <person name="Ma J."/>
        </authorList>
    </citation>
    <scope>NUCLEOTIDE SEQUENCE [LARGE SCALE GENOMIC DNA]</scope>
    <source>
        <strain evidence="3">CECT 8979</strain>
    </source>
</reference>
<evidence type="ECO:0000313" key="3">
    <source>
        <dbReference type="Proteomes" id="UP001595812"/>
    </source>
</evidence>
<proteinExistence type="predicted"/>
<dbReference type="Proteomes" id="UP001595812">
    <property type="component" value="Unassembled WGS sequence"/>
</dbReference>
<dbReference type="Gene3D" id="2.150.10.10">
    <property type="entry name" value="Serralysin-like metalloprotease, C-terminal"/>
    <property type="match status" value="2"/>
</dbReference>
<accession>A0ABV8AG68</accession>
<protein>
    <recommendedName>
        <fullName evidence="1">Trimeric autotransporter adhesin YadA-like head domain-containing protein</fullName>
    </recommendedName>
</protein>